<sequence length="666" mass="74152">MNSAPKVSEKQIVVNNFPDGVLQNSPFPTKDGPRLIAHTSDSTVGRPKFNDFDLNTVYSNSEDCEGLESLQHHVNVGNGSLGIPLWQQKDSHQSSPPQTSANSNSLSGQSPSSSGGDAQSRTDRIVFKLFGKDPNHFPDGGLRSQILNWLSHSPTDIESYIRPGCIILTVYLRLAESTWQELQDDLSSSLRRLLAVSDDAFWRTGWVYTRVQHHIAFIYNGQIVLDAALPLTSHNHARIGSVTPIAVSVSEKVQFLVKGYNLSRHTARLLCALEGKYLPQEATSDLFDSEHKEIQCLTFPCSVPDITGRGFLEVEDHGLSGDFFPFIVAEQDVCLEIRTLESAVEASEFSDSLISSDKMGMKNQVLNFIHEMGWLLRRSSLRSRISHSDPNSEIFPLTRFRWLMEFSMDHDWCAVVKKLLDVLFDGNVGSGEYPSVELAVLDMGLLHKAVRRRCRQMVELLLRYVPKQPIKKGCDRVLFRPDAVGPGGLTPLHIVASSVGSDNLLDALTDDHGLVGVKAWKTLRDDAGSTPEDYAHLRGHYSYINLVQKKINKRTDTGHVVLDIPNVLAAYSSDKKQNDKQKSTKLAGFQIGKTNVRPIKMQQSCIACDQQLACRSTSLSLVYRPAMISMLAIAAVCVCVSLLFKSSPEVMYVDSFRWEWLEFGSV</sequence>
<accession>A0A2G5D354</accession>
<feature type="transmembrane region" description="Helical" evidence="2">
    <location>
        <begin position="621"/>
        <end position="644"/>
    </location>
</feature>
<dbReference type="PANTHER" id="PTHR31251">
    <property type="entry name" value="SQUAMOSA PROMOTER-BINDING-LIKE PROTEIN 4"/>
    <property type="match status" value="1"/>
</dbReference>
<dbReference type="Gene3D" id="1.25.40.20">
    <property type="entry name" value="Ankyrin repeat-containing domain"/>
    <property type="match status" value="1"/>
</dbReference>
<dbReference type="AlphaFoldDB" id="A0A2G5D354"/>
<feature type="region of interest" description="Disordered" evidence="1">
    <location>
        <begin position="81"/>
        <end position="119"/>
    </location>
</feature>
<dbReference type="InterPro" id="IPR036770">
    <property type="entry name" value="Ankyrin_rpt-contain_sf"/>
</dbReference>
<keyword evidence="2" id="KW-1133">Transmembrane helix</keyword>
<dbReference type="GO" id="GO:0003677">
    <property type="term" value="F:DNA binding"/>
    <property type="evidence" value="ECO:0007669"/>
    <property type="project" value="InterPro"/>
</dbReference>
<dbReference type="STRING" id="218851.A0A2G5D354"/>
<keyword evidence="2" id="KW-0812">Transmembrane</keyword>
<proteinExistence type="predicted"/>
<dbReference type="EMBL" id="KZ305046">
    <property type="protein sequence ID" value="PIA37949.1"/>
    <property type="molecule type" value="Genomic_DNA"/>
</dbReference>
<evidence type="ECO:0000313" key="4">
    <source>
        <dbReference type="Proteomes" id="UP000230069"/>
    </source>
</evidence>
<keyword evidence="4" id="KW-1185">Reference proteome</keyword>
<evidence type="ECO:0000256" key="2">
    <source>
        <dbReference type="SAM" id="Phobius"/>
    </source>
</evidence>
<dbReference type="OrthoDB" id="514967at2759"/>
<name>A0A2G5D354_AQUCA</name>
<evidence type="ECO:0000313" key="3">
    <source>
        <dbReference type="EMBL" id="PIA37949.1"/>
    </source>
</evidence>
<dbReference type="FunCoup" id="A0A2G5D354">
    <property type="interactions" value="2586"/>
</dbReference>
<evidence type="ECO:0000256" key="1">
    <source>
        <dbReference type="SAM" id="MobiDB-lite"/>
    </source>
</evidence>
<dbReference type="Pfam" id="PF26102">
    <property type="entry name" value="Ig_SPL7"/>
    <property type="match status" value="1"/>
</dbReference>
<organism evidence="3 4">
    <name type="scientific">Aquilegia coerulea</name>
    <name type="common">Rocky mountain columbine</name>
    <dbReference type="NCBI Taxonomy" id="218851"/>
    <lineage>
        <taxon>Eukaryota</taxon>
        <taxon>Viridiplantae</taxon>
        <taxon>Streptophyta</taxon>
        <taxon>Embryophyta</taxon>
        <taxon>Tracheophyta</taxon>
        <taxon>Spermatophyta</taxon>
        <taxon>Magnoliopsida</taxon>
        <taxon>Ranunculales</taxon>
        <taxon>Ranunculaceae</taxon>
        <taxon>Thalictroideae</taxon>
        <taxon>Aquilegia</taxon>
    </lineage>
</organism>
<dbReference type="EMBL" id="KZ305046">
    <property type="protein sequence ID" value="PIA37948.1"/>
    <property type="molecule type" value="Genomic_DNA"/>
</dbReference>
<protein>
    <submittedName>
        <fullName evidence="3">Uncharacterized protein</fullName>
    </submittedName>
</protein>
<reference evidence="3 4" key="1">
    <citation type="submission" date="2017-09" db="EMBL/GenBank/DDBJ databases">
        <title>WGS assembly of Aquilegia coerulea Goldsmith.</title>
        <authorList>
            <person name="Hodges S."/>
            <person name="Kramer E."/>
            <person name="Nordborg M."/>
            <person name="Tomkins J."/>
            <person name="Borevitz J."/>
            <person name="Derieg N."/>
            <person name="Yan J."/>
            <person name="Mihaltcheva S."/>
            <person name="Hayes R.D."/>
            <person name="Rokhsar D."/>
        </authorList>
    </citation>
    <scope>NUCLEOTIDE SEQUENCE [LARGE SCALE GENOMIC DNA]</scope>
    <source>
        <strain evidence="4">cv. Goldsmith</strain>
    </source>
</reference>
<feature type="region of interest" description="Disordered" evidence="1">
    <location>
        <begin position="19"/>
        <end position="44"/>
    </location>
</feature>
<dbReference type="InterPro" id="IPR044817">
    <property type="entry name" value="SBP-like"/>
</dbReference>
<keyword evidence="2" id="KW-0472">Membrane</keyword>
<dbReference type="SUPFAM" id="SSF48403">
    <property type="entry name" value="Ankyrin repeat"/>
    <property type="match status" value="1"/>
</dbReference>
<feature type="compositionally biased region" description="Low complexity" evidence="1">
    <location>
        <begin position="100"/>
        <end position="119"/>
    </location>
</feature>
<dbReference type="Proteomes" id="UP000230069">
    <property type="component" value="Unassembled WGS sequence"/>
</dbReference>
<dbReference type="PANTHER" id="PTHR31251:SF86">
    <property type="entry name" value="SQUAMOSA PROMOTER-BINDING-LIKE PROTEIN 1"/>
    <property type="match status" value="1"/>
</dbReference>
<gene>
    <name evidence="3" type="ORF">AQUCO_02900064v1</name>
</gene>